<feature type="domain" description="BRCT" evidence="3">
    <location>
        <begin position="113"/>
        <end position="184"/>
    </location>
</feature>
<name>A0A084VTA9_ANOSI</name>
<dbReference type="CDD" id="cd17731">
    <property type="entry name" value="BRCT_TopBP1_rpt2_like"/>
    <property type="match status" value="1"/>
</dbReference>
<keyword evidence="6" id="KW-1185">Reference proteome</keyword>
<dbReference type="OrthoDB" id="251770at2759"/>
<evidence type="ECO:0000313" key="5">
    <source>
        <dbReference type="EnsemblMetazoa" id="ASIC008767-PA"/>
    </source>
</evidence>
<dbReference type="Pfam" id="PF00533">
    <property type="entry name" value="BRCT"/>
    <property type="match status" value="2"/>
</dbReference>
<feature type="compositionally biased region" description="Polar residues" evidence="2">
    <location>
        <begin position="514"/>
        <end position="524"/>
    </location>
</feature>
<proteinExistence type="predicted"/>
<evidence type="ECO:0000256" key="1">
    <source>
        <dbReference type="ARBA" id="ARBA00022737"/>
    </source>
</evidence>
<sequence>MQSQSSVMEQQLEKLYFVLRTEYTTEEDASEDMKSAYSNARDHSEKLTEWIAEASCLKLDEERMTKKHVFVFEKFSGAAFERVKKFPSTIIGPRCLISCFMAIETIPLGVHPVYTTAMRNLTVCSSGLKAKEKAAISQLVFYMGGYFLDVLNLTCTHLVSSTVESVKYEKAAEIKLPIMHPDWVHRVWEESQQRYVHATDECYMKRHRLPVFHALTITSTGLTAAKKNEIKALIEANGGVYTGAFKSEVTNILILEKSSIGSAKYQGAVKSKKECLSPEWIVDSVASGYALPIRQYEVKSMKASTPTKNGDGTTTTTATSTGGGDATPSIGGRISGGEFNPDCTQLSDISHANFSARNVTINESIMPCGSSVDGFPVASTMSGGARPCSQRYREFLSRMTVQQAKKAGPLLDGCNVFLSGFTAEEKEKLNKILNALGAVRYDEISATVSHVIIGEQNVSDLAQLRDSAAHLLTLEWLAKSMELHQLAPEDEYVFRPSGRGLPERAPEPPSPSSKKNLQRMNSSVFKRPEVPKLKLDMETNVPAKVPADARPSQEDSIMLQYMEKNLAERLPQTTGHRACPNVIRKATATTRTECNVHNGERGD</sequence>
<feature type="compositionally biased region" description="Low complexity" evidence="2">
    <location>
        <begin position="304"/>
        <end position="320"/>
    </location>
</feature>
<evidence type="ECO:0000256" key="2">
    <source>
        <dbReference type="SAM" id="MobiDB-lite"/>
    </source>
</evidence>
<dbReference type="VEuPathDB" id="VectorBase:ASIC008767"/>
<accession>A0A084VTA9</accession>
<gene>
    <name evidence="4" type="ORF">ZHAS_00008767</name>
</gene>
<reference evidence="5" key="2">
    <citation type="submission" date="2020-05" db="UniProtKB">
        <authorList>
            <consortium name="EnsemblMetazoa"/>
        </authorList>
    </citation>
    <scope>IDENTIFICATION</scope>
</reference>
<dbReference type="SUPFAM" id="SSF52113">
    <property type="entry name" value="BRCT domain"/>
    <property type="match status" value="3"/>
</dbReference>
<dbReference type="InterPro" id="IPR049542">
    <property type="entry name" value="TopBP1-like_BRCT0"/>
</dbReference>
<dbReference type="Pfam" id="PF12738">
    <property type="entry name" value="PTCB-BRCT"/>
    <property type="match status" value="1"/>
</dbReference>
<dbReference type="EnsemblMetazoa" id="ASIC008767-RA">
    <property type="protein sequence ID" value="ASIC008767-PA"/>
    <property type="gene ID" value="ASIC008767"/>
</dbReference>
<dbReference type="EMBL" id="KE525074">
    <property type="protein sequence ID" value="KFB41203.1"/>
    <property type="molecule type" value="Genomic_DNA"/>
</dbReference>
<protein>
    <submittedName>
        <fullName evidence="4">AGAP002760-PA-like protein</fullName>
    </submittedName>
</protein>
<dbReference type="Proteomes" id="UP000030765">
    <property type="component" value="Unassembled WGS sequence"/>
</dbReference>
<dbReference type="Pfam" id="PF21298">
    <property type="entry name" value="TopBP1_BRCT0"/>
    <property type="match status" value="1"/>
</dbReference>
<dbReference type="STRING" id="74873.A0A084VTA9"/>
<dbReference type="GO" id="GO:0007095">
    <property type="term" value="P:mitotic G2 DNA damage checkpoint signaling"/>
    <property type="evidence" value="ECO:0007669"/>
    <property type="project" value="TreeGrafter"/>
</dbReference>
<evidence type="ECO:0000313" key="4">
    <source>
        <dbReference type="EMBL" id="KFB41203.1"/>
    </source>
</evidence>
<dbReference type="AlphaFoldDB" id="A0A084VTA9"/>
<dbReference type="InterPro" id="IPR059215">
    <property type="entry name" value="BRCT2_TopBP1-like"/>
</dbReference>
<dbReference type="Gene3D" id="3.40.50.10190">
    <property type="entry name" value="BRCT domain"/>
    <property type="match status" value="4"/>
</dbReference>
<reference evidence="4 6" key="1">
    <citation type="journal article" date="2014" name="BMC Genomics">
        <title>Genome sequence of Anopheles sinensis provides insight into genetics basis of mosquito competence for malaria parasites.</title>
        <authorList>
            <person name="Zhou D."/>
            <person name="Zhang D."/>
            <person name="Ding G."/>
            <person name="Shi L."/>
            <person name="Hou Q."/>
            <person name="Ye Y."/>
            <person name="Xu Y."/>
            <person name="Zhou H."/>
            <person name="Xiong C."/>
            <person name="Li S."/>
            <person name="Yu J."/>
            <person name="Hong S."/>
            <person name="Yu X."/>
            <person name="Zou P."/>
            <person name="Chen C."/>
            <person name="Chang X."/>
            <person name="Wang W."/>
            <person name="Lv Y."/>
            <person name="Sun Y."/>
            <person name="Ma L."/>
            <person name="Shen B."/>
            <person name="Zhu C."/>
        </authorList>
    </citation>
    <scope>NUCLEOTIDE SEQUENCE [LARGE SCALE GENOMIC DNA]</scope>
</reference>
<evidence type="ECO:0000313" key="6">
    <source>
        <dbReference type="Proteomes" id="UP000030765"/>
    </source>
</evidence>
<organism evidence="4">
    <name type="scientific">Anopheles sinensis</name>
    <name type="common">Mosquito</name>
    <dbReference type="NCBI Taxonomy" id="74873"/>
    <lineage>
        <taxon>Eukaryota</taxon>
        <taxon>Metazoa</taxon>
        <taxon>Ecdysozoa</taxon>
        <taxon>Arthropoda</taxon>
        <taxon>Hexapoda</taxon>
        <taxon>Insecta</taxon>
        <taxon>Pterygota</taxon>
        <taxon>Neoptera</taxon>
        <taxon>Endopterygota</taxon>
        <taxon>Diptera</taxon>
        <taxon>Nematocera</taxon>
        <taxon>Culicoidea</taxon>
        <taxon>Culicidae</taxon>
        <taxon>Anophelinae</taxon>
        <taxon>Anopheles</taxon>
    </lineage>
</organism>
<evidence type="ECO:0000259" key="3">
    <source>
        <dbReference type="PROSITE" id="PS50172"/>
    </source>
</evidence>
<dbReference type="EMBL" id="ATLV01016287">
    <property type="status" value="NOT_ANNOTATED_CDS"/>
    <property type="molecule type" value="Genomic_DNA"/>
</dbReference>
<dbReference type="FunFam" id="3.40.50.10190:FF:000020">
    <property type="entry name" value="DNA topoisomerase II binding protein 1"/>
    <property type="match status" value="1"/>
</dbReference>
<keyword evidence="1" id="KW-0677">Repeat</keyword>
<dbReference type="OMA" id="WITENDC"/>
<dbReference type="SMART" id="SM00292">
    <property type="entry name" value="BRCT"/>
    <property type="match status" value="3"/>
</dbReference>
<feature type="region of interest" description="Disordered" evidence="2">
    <location>
        <begin position="300"/>
        <end position="334"/>
    </location>
</feature>
<dbReference type="InterPro" id="IPR036420">
    <property type="entry name" value="BRCT_dom_sf"/>
</dbReference>
<feature type="region of interest" description="Disordered" evidence="2">
    <location>
        <begin position="494"/>
        <end position="530"/>
    </location>
</feature>
<feature type="domain" description="BRCT" evidence="3">
    <location>
        <begin position="207"/>
        <end position="298"/>
    </location>
</feature>
<feature type="domain" description="BRCT" evidence="3">
    <location>
        <begin position="406"/>
        <end position="494"/>
    </location>
</feature>
<dbReference type="PROSITE" id="PS50172">
    <property type="entry name" value="BRCT"/>
    <property type="match status" value="3"/>
</dbReference>
<dbReference type="VEuPathDB" id="VectorBase:ASIS014940"/>
<dbReference type="InterPro" id="IPR001357">
    <property type="entry name" value="BRCT_dom"/>
</dbReference>
<dbReference type="PANTHER" id="PTHR13561:SF20">
    <property type="entry name" value="DNA TOPOISOMERASE 2-BINDING PROTEIN 1"/>
    <property type="match status" value="1"/>
</dbReference>
<dbReference type="GO" id="GO:0033314">
    <property type="term" value="P:mitotic DNA replication checkpoint signaling"/>
    <property type="evidence" value="ECO:0007669"/>
    <property type="project" value="TreeGrafter"/>
</dbReference>
<dbReference type="GO" id="GO:0006270">
    <property type="term" value="P:DNA replication initiation"/>
    <property type="evidence" value="ECO:0007669"/>
    <property type="project" value="TreeGrafter"/>
</dbReference>
<dbReference type="PANTHER" id="PTHR13561">
    <property type="entry name" value="DNA REPLICATION REGULATOR DPB11-RELATED"/>
    <property type="match status" value="1"/>
</dbReference>